<keyword evidence="2" id="KW-0255">Endonuclease</keyword>
<dbReference type="Pfam" id="PF01844">
    <property type="entry name" value="HNH"/>
    <property type="match status" value="1"/>
</dbReference>
<keyword evidence="3" id="KW-1185">Reference proteome</keyword>
<protein>
    <submittedName>
        <fullName evidence="2">HNH endonuclease</fullName>
    </submittedName>
</protein>
<evidence type="ECO:0000259" key="1">
    <source>
        <dbReference type="Pfam" id="PF01844"/>
    </source>
</evidence>
<dbReference type="Gene3D" id="1.10.30.50">
    <property type="match status" value="1"/>
</dbReference>
<dbReference type="Proteomes" id="UP000426772">
    <property type="component" value="Unassembled WGS sequence"/>
</dbReference>
<dbReference type="InterPro" id="IPR003615">
    <property type="entry name" value="HNH_nuc"/>
</dbReference>
<dbReference type="InterPro" id="IPR002711">
    <property type="entry name" value="HNH"/>
</dbReference>
<organism evidence="2 3">
    <name type="scientific">Pantoea vagans</name>
    <dbReference type="NCBI Taxonomy" id="470934"/>
    <lineage>
        <taxon>Bacteria</taxon>
        <taxon>Pseudomonadati</taxon>
        <taxon>Pseudomonadota</taxon>
        <taxon>Gammaproteobacteria</taxon>
        <taxon>Enterobacterales</taxon>
        <taxon>Erwiniaceae</taxon>
        <taxon>Pantoea</taxon>
    </lineage>
</organism>
<dbReference type="RefSeq" id="WP_147788363.1">
    <property type="nucleotide sequence ID" value="NZ_RCNL01000001.1"/>
</dbReference>
<comment type="caution">
    <text evidence="2">The sequence shown here is derived from an EMBL/GenBank/DDBJ whole genome shotgun (WGS) entry which is preliminary data.</text>
</comment>
<name>A0ABY3LK80_9GAMM</name>
<reference evidence="2 3" key="1">
    <citation type="submission" date="2018-10" db="EMBL/GenBank/DDBJ databases">
        <title>Draft genome sequence of Pantoea vagans isolated from corpses of the sugarcane aphid Melanaphis sacchari Zehntner.</title>
        <authorList>
            <person name="Toledo E."/>
            <person name="Pena G."/>
            <person name="Lozano L."/>
        </authorList>
    </citation>
    <scope>NUCLEOTIDE SEQUENCE [LARGE SCALE GENOMIC DNA]</scope>
    <source>
        <strain evidence="2 3">ET-90</strain>
    </source>
</reference>
<dbReference type="EMBL" id="RCNL01000001">
    <property type="protein sequence ID" value="TXL80809.1"/>
    <property type="molecule type" value="Genomic_DNA"/>
</dbReference>
<accession>A0ABY3LK80</accession>
<evidence type="ECO:0000313" key="3">
    <source>
        <dbReference type="Proteomes" id="UP000426772"/>
    </source>
</evidence>
<gene>
    <name evidence="2" type="ORF">D9O29_01535</name>
</gene>
<feature type="domain" description="HNH" evidence="1">
    <location>
        <begin position="49"/>
        <end position="96"/>
    </location>
</feature>
<dbReference type="CDD" id="cd00085">
    <property type="entry name" value="HNHc"/>
    <property type="match status" value="1"/>
</dbReference>
<sequence length="209" mass="24669">MTVFSFDNNEKGLIEDAIKQGHKFWSDDSLEDIKRRIKDHLRAKQNECCCYCSRNTDDEFNMVLDIEHIIPKSKLVSEMFEMMNLAVSCKRCNMRIKREDVSFIDGFENFKNKGVYYASESYKFIHPNLDEWDDKLMYVVAQINRKKIVYYEVVNKNKKGTFAKKYFQLDKIEVNTFDEAQNAGIRKEPSDPNIARKYLKLVTNLLGLK</sequence>
<keyword evidence="2" id="KW-0540">Nuclease</keyword>
<dbReference type="GO" id="GO:0004519">
    <property type="term" value="F:endonuclease activity"/>
    <property type="evidence" value="ECO:0007669"/>
    <property type="project" value="UniProtKB-KW"/>
</dbReference>
<evidence type="ECO:0000313" key="2">
    <source>
        <dbReference type="EMBL" id="TXL80809.1"/>
    </source>
</evidence>
<keyword evidence="2" id="KW-0378">Hydrolase</keyword>
<proteinExistence type="predicted"/>